<dbReference type="EMBL" id="LN609407">
    <property type="protein sequence ID" value="CEF61418.1"/>
    <property type="molecule type" value="Genomic_DNA"/>
</dbReference>
<evidence type="ECO:0000256" key="4">
    <source>
        <dbReference type="ARBA" id="ARBA00022759"/>
    </source>
</evidence>
<dbReference type="WBParaSite" id="SRAE_0000054200.1">
    <property type="protein sequence ID" value="SRAE_0000054200.1"/>
    <property type="gene ID" value="WBGene00256288"/>
</dbReference>
<keyword evidence="10" id="KW-1185">Reference proteome</keyword>
<keyword evidence="3" id="KW-0540">Nuclease</keyword>
<evidence type="ECO:0000256" key="5">
    <source>
        <dbReference type="ARBA" id="ARBA00022801"/>
    </source>
</evidence>
<evidence type="ECO:0000313" key="12">
    <source>
        <dbReference type="WormBase" id="SRAE_0000054200"/>
    </source>
</evidence>
<protein>
    <submittedName>
        <fullName evidence="9 11">Transposase, ISXO2-like domain-containing protein</fullName>
    </submittedName>
</protein>
<dbReference type="AlphaFoldDB" id="A0A090MSX7"/>
<accession>A0A090MSX7</accession>
<gene>
    <name evidence="9 11 12" type="ORF">SRAE_0000054200</name>
</gene>
<keyword evidence="2" id="KW-0548">Nucleotidyltransferase</keyword>
<feature type="region of interest" description="Disordered" evidence="7">
    <location>
        <begin position="172"/>
        <end position="191"/>
    </location>
</feature>
<feature type="domain" description="ISXO2-like transposase" evidence="8">
    <location>
        <begin position="1"/>
        <end position="103"/>
    </location>
</feature>
<dbReference type="PANTHER" id="PTHR47163:SF2">
    <property type="entry name" value="SI:DKEY-17M8.2"/>
    <property type="match status" value="1"/>
</dbReference>
<evidence type="ECO:0000256" key="7">
    <source>
        <dbReference type="SAM" id="MobiDB-lite"/>
    </source>
</evidence>
<dbReference type="SUPFAM" id="SSF56672">
    <property type="entry name" value="DNA/RNA polymerases"/>
    <property type="match status" value="1"/>
</dbReference>
<dbReference type="CTD" id="36373786"/>
<dbReference type="Proteomes" id="UP000035682">
    <property type="component" value="Unplaced"/>
</dbReference>
<keyword evidence="1" id="KW-0808">Transferase</keyword>
<proteinExistence type="predicted"/>
<dbReference type="InterPro" id="IPR024445">
    <property type="entry name" value="Tnp_ISXO2-like"/>
</dbReference>
<keyword evidence="4" id="KW-0255">Endonuclease</keyword>
<dbReference type="InterPro" id="IPR053164">
    <property type="entry name" value="IS1016-like_transposase"/>
</dbReference>
<dbReference type="OrthoDB" id="5864996at2759"/>
<name>A0A090MSX7_STRRB</name>
<dbReference type="SMART" id="SM01126">
    <property type="entry name" value="DDE_Tnp_IS1595"/>
    <property type="match status" value="1"/>
</dbReference>
<dbReference type="GO" id="GO:0004519">
    <property type="term" value="F:endonuclease activity"/>
    <property type="evidence" value="ECO:0007669"/>
    <property type="project" value="UniProtKB-KW"/>
</dbReference>
<evidence type="ECO:0000313" key="11">
    <source>
        <dbReference type="WBParaSite" id="SRAE_0000054200.1"/>
    </source>
</evidence>
<evidence type="ECO:0000259" key="8">
    <source>
        <dbReference type="SMART" id="SM01126"/>
    </source>
</evidence>
<sequence>MLAAVVQRQPPIIAIFVVGSVEKTVESHVFAVTIEKRNNKTLLDVIKKHVATGSIIYTDLWRGYNGIEKKLGFQHNTVNHSKSFKDPTTGVHTNSIEAEYRKKASGVCLAMGKYGLVNLHTRNNIQFVDHEVKGGNKESYIDSMIIESFECGNNKGKSDEKPNCAWKKANKTLRERQKNKDHDLQDNEEHNKSIKDTHSIFNLVVSFENLNKSTLLSQHNEILHWSSTTLASDEQQITTVDRSALIGRDAGYTIEWCVLGNSRGVGEKMSNASSLQMCEVKALRLCVDKLIRLKETSSLPKSEILLISDSSYLVESVNTHLNVWSKNGAVVFHRYEDGSERPIEYISKAFNDAQVKYSQIEKECCGIVNGVIRIKDYLLGRIFLLQTDSMPLKLLLSPDASLPNVILRRIDRWSCQLKRLNFFTEYIDTKAFGKVDGLSRLPLNETQQLKKNESQDATIFVIENLPLSLQKIIEETAIG</sequence>
<dbReference type="InterPro" id="IPR041373">
    <property type="entry name" value="RT_RNaseH"/>
</dbReference>
<evidence type="ECO:0000256" key="2">
    <source>
        <dbReference type="ARBA" id="ARBA00022695"/>
    </source>
</evidence>
<dbReference type="Pfam" id="PF17917">
    <property type="entry name" value="RT_RNaseH"/>
    <property type="match status" value="1"/>
</dbReference>
<evidence type="ECO:0000313" key="9">
    <source>
        <dbReference type="EMBL" id="CEF61418.1"/>
    </source>
</evidence>
<keyword evidence="6" id="KW-0695">RNA-directed DNA polymerase</keyword>
<evidence type="ECO:0000313" key="10">
    <source>
        <dbReference type="Proteomes" id="UP000035682"/>
    </source>
</evidence>
<dbReference type="GeneID" id="36373786"/>
<evidence type="ECO:0000256" key="6">
    <source>
        <dbReference type="ARBA" id="ARBA00022918"/>
    </source>
</evidence>
<reference evidence="10" key="1">
    <citation type="submission" date="2014-09" db="EMBL/GenBank/DDBJ databases">
        <authorList>
            <person name="Martin A.A."/>
        </authorList>
    </citation>
    <scope>NUCLEOTIDE SEQUENCE</scope>
    <source>
        <strain evidence="10">ED321</strain>
    </source>
</reference>
<dbReference type="Pfam" id="PF12762">
    <property type="entry name" value="DDE_Tnp_IS1595"/>
    <property type="match status" value="1"/>
</dbReference>
<keyword evidence="5" id="KW-0378">Hydrolase</keyword>
<dbReference type="PANTHER" id="PTHR47163">
    <property type="entry name" value="DDE_TNP_IS1595 DOMAIN-CONTAINING PROTEIN"/>
    <property type="match status" value="1"/>
</dbReference>
<evidence type="ECO:0000256" key="1">
    <source>
        <dbReference type="ARBA" id="ARBA00022679"/>
    </source>
</evidence>
<evidence type="ECO:0000256" key="3">
    <source>
        <dbReference type="ARBA" id="ARBA00022722"/>
    </source>
</evidence>
<dbReference type="InterPro" id="IPR043502">
    <property type="entry name" value="DNA/RNA_pol_sf"/>
</dbReference>
<dbReference type="CDD" id="cd09274">
    <property type="entry name" value="RNase_HI_RT_Ty3"/>
    <property type="match status" value="1"/>
</dbReference>
<dbReference type="RefSeq" id="XP_024500627.1">
    <property type="nucleotide sequence ID" value="XM_024646446.1"/>
</dbReference>
<reference evidence="11" key="3">
    <citation type="submission" date="2020-12" db="UniProtKB">
        <authorList>
            <consortium name="WormBaseParasite"/>
        </authorList>
    </citation>
    <scope>IDENTIFICATION</scope>
</reference>
<dbReference type="GO" id="GO:0003964">
    <property type="term" value="F:RNA-directed DNA polymerase activity"/>
    <property type="evidence" value="ECO:0007669"/>
    <property type="project" value="UniProtKB-KW"/>
</dbReference>
<dbReference type="WormBase" id="SRAE_0000054200">
    <property type="protein sequence ID" value="SRP03919"/>
    <property type="gene ID" value="WBGene00256288"/>
</dbReference>
<dbReference type="GO" id="GO:0016787">
    <property type="term" value="F:hydrolase activity"/>
    <property type="evidence" value="ECO:0007669"/>
    <property type="project" value="UniProtKB-KW"/>
</dbReference>
<organism evidence="9">
    <name type="scientific">Strongyloides ratti</name>
    <name type="common">Parasitic roundworm</name>
    <dbReference type="NCBI Taxonomy" id="34506"/>
    <lineage>
        <taxon>Eukaryota</taxon>
        <taxon>Metazoa</taxon>
        <taxon>Ecdysozoa</taxon>
        <taxon>Nematoda</taxon>
        <taxon>Chromadorea</taxon>
        <taxon>Rhabditida</taxon>
        <taxon>Tylenchina</taxon>
        <taxon>Panagrolaimomorpha</taxon>
        <taxon>Strongyloidoidea</taxon>
        <taxon>Strongyloididae</taxon>
        <taxon>Strongyloides</taxon>
    </lineage>
</organism>
<reference evidence="9" key="2">
    <citation type="submission" date="2014-09" db="EMBL/GenBank/DDBJ databases">
        <authorList>
            <person name="Aslett A.Martin."/>
        </authorList>
    </citation>
    <scope>NUCLEOTIDE SEQUENCE</scope>
    <source>
        <strain evidence="9">ED321 Heterogonic</strain>
    </source>
</reference>